<evidence type="ECO:0000256" key="2">
    <source>
        <dbReference type="ARBA" id="ARBA00012513"/>
    </source>
</evidence>
<comment type="caution">
    <text evidence="10">The sequence shown here is derived from an EMBL/GenBank/DDBJ whole genome shotgun (WGS) entry which is preliminary data.</text>
</comment>
<evidence type="ECO:0000313" key="10">
    <source>
        <dbReference type="EMBL" id="KAK7394171.1"/>
    </source>
</evidence>
<dbReference type="InterPro" id="IPR032872">
    <property type="entry name" value="WAK_assoc_C"/>
</dbReference>
<dbReference type="PANTHER" id="PTHR33138">
    <property type="entry name" value="OS01G0690200 PROTEIN"/>
    <property type="match status" value="1"/>
</dbReference>
<comment type="catalytic activity">
    <reaction evidence="5">
        <text>L-threonyl-[protein] + ATP = O-phospho-L-threonyl-[protein] + ADP + H(+)</text>
        <dbReference type="Rhea" id="RHEA:46608"/>
        <dbReference type="Rhea" id="RHEA-COMP:11060"/>
        <dbReference type="Rhea" id="RHEA-COMP:11605"/>
        <dbReference type="ChEBI" id="CHEBI:15378"/>
        <dbReference type="ChEBI" id="CHEBI:30013"/>
        <dbReference type="ChEBI" id="CHEBI:30616"/>
        <dbReference type="ChEBI" id="CHEBI:61977"/>
        <dbReference type="ChEBI" id="CHEBI:456216"/>
        <dbReference type="EC" id="2.7.11.1"/>
    </reaction>
</comment>
<dbReference type="Pfam" id="PF13947">
    <property type="entry name" value="GUB_WAK_bind"/>
    <property type="match status" value="2"/>
</dbReference>
<comment type="subcellular location">
    <subcellularLocation>
        <location evidence="1">Membrane</location>
        <topology evidence="1">Single-pass membrane protein</topology>
    </subcellularLocation>
</comment>
<protein>
    <recommendedName>
        <fullName evidence="2">non-specific serine/threonine protein kinase</fullName>
        <ecNumber evidence="2">2.7.11.1</ecNumber>
    </recommendedName>
</protein>
<dbReference type="GO" id="GO:0004674">
    <property type="term" value="F:protein serine/threonine kinase activity"/>
    <property type="evidence" value="ECO:0007669"/>
    <property type="project" value="UniProtKB-EC"/>
</dbReference>
<dbReference type="GO" id="GO:0016020">
    <property type="term" value="C:membrane"/>
    <property type="evidence" value="ECO:0007669"/>
    <property type="project" value="UniProtKB-SubCell"/>
</dbReference>
<feature type="domain" description="Wall-associated receptor kinase galacturonan-binding" evidence="8">
    <location>
        <begin position="326"/>
        <end position="390"/>
    </location>
</feature>
<evidence type="ECO:0000256" key="4">
    <source>
        <dbReference type="ARBA" id="ARBA00023180"/>
    </source>
</evidence>
<evidence type="ECO:0000256" key="6">
    <source>
        <dbReference type="ARBA" id="ARBA00048679"/>
    </source>
</evidence>
<keyword evidence="4" id="KW-0325">Glycoprotein</keyword>
<feature type="signal peptide" evidence="7">
    <location>
        <begin position="1"/>
        <end position="39"/>
    </location>
</feature>
<evidence type="ECO:0000256" key="5">
    <source>
        <dbReference type="ARBA" id="ARBA00047899"/>
    </source>
</evidence>
<feature type="domain" description="Wall-associated receptor kinase C-terminal" evidence="9">
    <location>
        <begin position="184"/>
        <end position="261"/>
    </location>
</feature>
<evidence type="ECO:0000259" key="9">
    <source>
        <dbReference type="Pfam" id="PF14380"/>
    </source>
</evidence>
<gene>
    <name evidence="10" type="ORF">VNO78_14692</name>
</gene>
<sequence length="557" mass="61369">MLLFSGPAAARMKGVVVEPCLVFLLILVVISSNSGTCVGEDDVQCSNAFRCGSSNLNLKYPFWGGNRDEYCGVVLIICEDQVPKISIHSIKYRILGWDNTTRILTVARDDYWEANTSVCVTDYNNNSFDQTPFQYDYEGLVNVTLFYNCSSDSLPNPIITGSAIHCGADPVYYALGSLSPLPGSSSSCKVVVVPVFESNYNHSLTSSNTSTNTNTINEALKSGFKLIWTGATYEECRTCTHSGGECGFQDDTQFRCFCKDGPHATSCVSVTHTVSIVMFSVSVIYQAVFLKMQLLPTILFSFLVITILLNQISTSSCADDVHYLKCSSTFHCANLQNLSYPFWGFSRPQYCGHPAFMLQCTGEVATVTIMSESYRVLEVNDSDHKLKLVRTDYWNNTCPTSLRNITIGCTFFDYGSDSLNLTLYYDCPSPSFLQPDSFSPQFNCSVNGTQMINYFVVKNMLENAQNSISLSERLGTCKSRVLLPILESEAQVLETNSTVENLKAALDNGFGVDWDANNSLCDECQSSGGYCGYNPSSTEFACHCRDGSFPSTCKSGE</sequence>
<name>A0AAN9SDB3_PSOTE</name>
<dbReference type="AlphaFoldDB" id="A0AAN9SDB3"/>
<proteinExistence type="predicted"/>
<keyword evidence="11" id="KW-1185">Reference proteome</keyword>
<dbReference type="EC" id="2.7.11.1" evidence="2"/>
<dbReference type="Proteomes" id="UP001386955">
    <property type="component" value="Unassembled WGS sequence"/>
</dbReference>
<feature type="domain" description="Wall-associated receptor kinase galacturonan-binding" evidence="8">
    <location>
        <begin position="45"/>
        <end position="108"/>
    </location>
</feature>
<dbReference type="PANTHER" id="PTHR33138:SF80">
    <property type="entry name" value="WALL-ASSOCIATED RECEPTOR KINASE CARBOXY-TERMINAL PROTEIN"/>
    <property type="match status" value="1"/>
</dbReference>
<reference evidence="10 11" key="1">
    <citation type="submission" date="2024-01" db="EMBL/GenBank/DDBJ databases">
        <title>The genomes of 5 underutilized Papilionoideae crops provide insights into root nodulation and disease resistanc.</title>
        <authorList>
            <person name="Jiang F."/>
        </authorList>
    </citation>
    <scope>NUCLEOTIDE SEQUENCE [LARGE SCALE GENOMIC DNA]</scope>
    <source>
        <strain evidence="10">DUOXIRENSHENG_FW03</strain>
        <tissue evidence="10">Leaves</tissue>
    </source>
</reference>
<dbReference type="Pfam" id="PF14380">
    <property type="entry name" value="WAK_assoc"/>
    <property type="match status" value="2"/>
</dbReference>
<feature type="domain" description="Wall-associated receptor kinase C-terminal" evidence="9">
    <location>
        <begin position="444"/>
        <end position="547"/>
    </location>
</feature>
<accession>A0AAN9SDB3</accession>
<evidence type="ECO:0000256" key="3">
    <source>
        <dbReference type="ARBA" id="ARBA00022729"/>
    </source>
</evidence>
<evidence type="ECO:0000259" key="8">
    <source>
        <dbReference type="Pfam" id="PF13947"/>
    </source>
</evidence>
<evidence type="ECO:0000256" key="1">
    <source>
        <dbReference type="ARBA" id="ARBA00004167"/>
    </source>
</evidence>
<dbReference type="EMBL" id="JAYMYS010000004">
    <property type="protein sequence ID" value="KAK7394171.1"/>
    <property type="molecule type" value="Genomic_DNA"/>
</dbReference>
<dbReference type="GO" id="GO:0030247">
    <property type="term" value="F:polysaccharide binding"/>
    <property type="evidence" value="ECO:0007669"/>
    <property type="project" value="InterPro"/>
</dbReference>
<organism evidence="10 11">
    <name type="scientific">Psophocarpus tetragonolobus</name>
    <name type="common">Winged bean</name>
    <name type="synonym">Dolichos tetragonolobus</name>
    <dbReference type="NCBI Taxonomy" id="3891"/>
    <lineage>
        <taxon>Eukaryota</taxon>
        <taxon>Viridiplantae</taxon>
        <taxon>Streptophyta</taxon>
        <taxon>Embryophyta</taxon>
        <taxon>Tracheophyta</taxon>
        <taxon>Spermatophyta</taxon>
        <taxon>Magnoliopsida</taxon>
        <taxon>eudicotyledons</taxon>
        <taxon>Gunneridae</taxon>
        <taxon>Pentapetalae</taxon>
        <taxon>rosids</taxon>
        <taxon>fabids</taxon>
        <taxon>Fabales</taxon>
        <taxon>Fabaceae</taxon>
        <taxon>Papilionoideae</taxon>
        <taxon>50 kb inversion clade</taxon>
        <taxon>NPAAA clade</taxon>
        <taxon>indigoferoid/millettioid clade</taxon>
        <taxon>Phaseoleae</taxon>
        <taxon>Psophocarpus</taxon>
    </lineage>
</organism>
<feature type="chain" id="PRO_5042923949" description="non-specific serine/threonine protein kinase" evidence="7">
    <location>
        <begin position="40"/>
        <end position="557"/>
    </location>
</feature>
<keyword evidence="3 7" id="KW-0732">Signal</keyword>
<evidence type="ECO:0000256" key="7">
    <source>
        <dbReference type="SAM" id="SignalP"/>
    </source>
</evidence>
<comment type="catalytic activity">
    <reaction evidence="6">
        <text>L-seryl-[protein] + ATP = O-phospho-L-seryl-[protein] + ADP + H(+)</text>
        <dbReference type="Rhea" id="RHEA:17989"/>
        <dbReference type="Rhea" id="RHEA-COMP:9863"/>
        <dbReference type="Rhea" id="RHEA-COMP:11604"/>
        <dbReference type="ChEBI" id="CHEBI:15378"/>
        <dbReference type="ChEBI" id="CHEBI:29999"/>
        <dbReference type="ChEBI" id="CHEBI:30616"/>
        <dbReference type="ChEBI" id="CHEBI:83421"/>
        <dbReference type="ChEBI" id="CHEBI:456216"/>
        <dbReference type="EC" id="2.7.11.1"/>
    </reaction>
</comment>
<dbReference type="InterPro" id="IPR025287">
    <property type="entry name" value="WAK_GUB"/>
</dbReference>
<evidence type="ECO:0000313" key="11">
    <source>
        <dbReference type="Proteomes" id="UP001386955"/>
    </source>
</evidence>